<dbReference type="GO" id="GO:0015833">
    <property type="term" value="P:peptide transport"/>
    <property type="evidence" value="ECO:0007669"/>
    <property type="project" value="TreeGrafter"/>
</dbReference>
<dbReference type="Gene3D" id="3.40.190.10">
    <property type="entry name" value="Periplasmic binding protein-like II"/>
    <property type="match status" value="1"/>
</dbReference>
<organism evidence="6 8">
    <name type="scientific">Bosea thiooxidans</name>
    <dbReference type="NCBI Taxonomy" id="53254"/>
    <lineage>
        <taxon>Bacteria</taxon>
        <taxon>Pseudomonadati</taxon>
        <taxon>Pseudomonadota</taxon>
        <taxon>Alphaproteobacteria</taxon>
        <taxon>Hyphomicrobiales</taxon>
        <taxon>Boseaceae</taxon>
        <taxon>Bosea</taxon>
    </lineage>
</organism>
<dbReference type="AlphaFoldDB" id="A0A0Q3KH71"/>
<keyword evidence="3 4" id="KW-0732">Signal</keyword>
<reference evidence="7 9" key="2">
    <citation type="submission" date="2017-02" db="EMBL/GenBank/DDBJ databases">
        <authorList>
            <person name="Peterson S.W."/>
        </authorList>
    </citation>
    <scope>NUCLEOTIDE SEQUENCE [LARGE SCALE GENOMIC DNA]</scope>
    <source>
        <strain evidence="7 9">DSM 9653</strain>
    </source>
</reference>
<dbReference type="PANTHER" id="PTHR30290:SF38">
    <property type="entry name" value="D,D-DIPEPTIDE-BINDING PERIPLASMIC PROTEIN DDPA-RELATED"/>
    <property type="match status" value="1"/>
</dbReference>
<keyword evidence="8" id="KW-1185">Reference proteome</keyword>
<dbReference type="Gene3D" id="3.90.76.10">
    <property type="entry name" value="Dipeptide-binding Protein, Domain 1"/>
    <property type="match status" value="1"/>
</dbReference>
<dbReference type="Pfam" id="PF00496">
    <property type="entry name" value="SBP_bac_5"/>
    <property type="match status" value="1"/>
</dbReference>
<feature type="chain" id="PRO_5014520450" evidence="4">
    <location>
        <begin position="27"/>
        <end position="501"/>
    </location>
</feature>
<protein>
    <submittedName>
        <fullName evidence="6">Peptide ABC transporter</fullName>
    </submittedName>
    <submittedName>
        <fullName evidence="7">Peptide/nickel transport system substrate-binding protein</fullName>
    </submittedName>
</protein>
<reference evidence="6 8" key="1">
    <citation type="submission" date="2015-10" db="EMBL/GenBank/DDBJ databases">
        <title>Draft genome of Bosea thiooxidans.</title>
        <authorList>
            <person name="Wang X."/>
        </authorList>
    </citation>
    <scope>NUCLEOTIDE SEQUENCE [LARGE SCALE GENOMIC DNA]</scope>
    <source>
        <strain evidence="6 8">CGMCC 9174</strain>
    </source>
</reference>
<evidence type="ECO:0000256" key="1">
    <source>
        <dbReference type="ARBA" id="ARBA00004418"/>
    </source>
</evidence>
<dbReference type="PIRSF" id="PIRSF002741">
    <property type="entry name" value="MppA"/>
    <property type="match status" value="1"/>
</dbReference>
<dbReference type="InterPro" id="IPR039424">
    <property type="entry name" value="SBP_5"/>
</dbReference>
<evidence type="ECO:0000313" key="8">
    <source>
        <dbReference type="Proteomes" id="UP000051562"/>
    </source>
</evidence>
<comment type="subcellular location">
    <subcellularLocation>
        <location evidence="1">Periplasm</location>
    </subcellularLocation>
</comment>
<dbReference type="GO" id="GO:0043190">
    <property type="term" value="C:ATP-binding cassette (ABC) transporter complex"/>
    <property type="evidence" value="ECO:0007669"/>
    <property type="project" value="InterPro"/>
</dbReference>
<dbReference type="SUPFAM" id="SSF53850">
    <property type="entry name" value="Periplasmic binding protein-like II"/>
    <property type="match status" value="1"/>
</dbReference>
<feature type="signal peptide" evidence="4">
    <location>
        <begin position="1"/>
        <end position="26"/>
    </location>
</feature>
<evidence type="ECO:0000313" key="6">
    <source>
        <dbReference type="EMBL" id="KQK29067.1"/>
    </source>
</evidence>
<dbReference type="GO" id="GO:1904680">
    <property type="term" value="F:peptide transmembrane transporter activity"/>
    <property type="evidence" value="ECO:0007669"/>
    <property type="project" value="TreeGrafter"/>
</dbReference>
<dbReference type="RefSeq" id="WP_055729648.1">
    <property type="nucleotide sequence ID" value="NZ_FUYX01000005.1"/>
</dbReference>
<proteinExistence type="inferred from homology"/>
<dbReference type="EMBL" id="LMAR01000053">
    <property type="protein sequence ID" value="KQK29067.1"/>
    <property type="molecule type" value="Genomic_DNA"/>
</dbReference>
<dbReference type="Proteomes" id="UP000190130">
    <property type="component" value="Unassembled WGS sequence"/>
</dbReference>
<dbReference type="EMBL" id="FUYX01000005">
    <property type="protein sequence ID" value="SKB76226.1"/>
    <property type="molecule type" value="Genomic_DNA"/>
</dbReference>
<evidence type="ECO:0000259" key="5">
    <source>
        <dbReference type="Pfam" id="PF00496"/>
    </source>
</evidence>
<name>A0A0Q3KH71_9HYPH</name>
<dbReference type="GO" id="GO:0030288">
    <property type="term" value="C:outer membrane-bounded periplasmic space"/>
    <property type="evidence" value="ECO:0007669"/>
    <property type="project" value="UniProtKB-ARBA"/>
</dbReference>
<dbReference type="PANTHER" id="PTHR30290">
    <property type="entry name" value="PERIPLASMIC BINDING COMPONENT OF ABC TRANSPORTER"/>
    <property type="match status" value="1"/>
</dbReference>
<sequence>MKRTRKMFACTLLAMALALPGGAAFAAKERLTIDLVGEPNSLDPHVQWNPDSYYVYRNIFDNLVTRDDKGLIAPQVATSWKQLSDTKIQFQLRDDITFHDGSRLTAEDVVYSVKRITDPKFASPQLGQFDKITDAVADDAKTVTLTTQGAYPALLAQLVKLSIVPRKVVEVVGKDAFNLKPVGSGPYKFESWQRGVSVTLARNDAYWGTKAPFPSVVFRAIPDAATRVANLMAGTSDLAANLDGDLAAQLKTSQRAKPVPVLTERVAYLAMNVQKEPLNDPRVRRAIAFAIDKQAITDGVLGGYEKPLAEMLSPAHEGFVEGIKDQPFDLAKAKALIAEAGPKAKQEIALVTAPVYDQRVVQALQQMLVDAGLSVKIEMTDMGSWLKRMQSGPDSIPVLAFSRWSCGCQDADGVLFPILHSASGWANAKDKAIEEALEAGRQTLDPARRLAAYKIVHERIASENYVIPLYQAAQMYGTAKNLVWTPTPNESIFVNRMSWKD</sequence>
<evidence type="ECO:0000256" key="3">
    <source>
        <dbReference type="ARBA" id="ARBA00022729"/>
    </source>
</evidence>
<comment type="similarity">
    <text evidence="2">Belongs to the bacterial solute-binding protein 5 family.</text>
</comment>
<feature type="domain" description="Solute-binding protein family 5" evidence="5">
    <location>
        <begin position="73"/>
        <end position="422"/>
    </location>
</feature>
<dbReference type="STRING" id="53254.SAMN05660750_02172"/>
<accession>A0A0Q3KH71</accession>
<evidence type="ECO:0000256" key="2">
    <source>
        <dbReference type="ARBA" id="ARBA00005695"/>
    </source>
</evidence>
<dbReference type="InterPro" id="IPR000914">
    <property type="entry name" value="SBP_5_dom"/>
</dbReference>
<evidence type="ECO:0000313" key="7">
    <source>
        <dbReference type="EMBL" id="SKB76226.1"/>
    </source>
</evidence>
<dbReference type="Gene3D" id="3.10.105.10">
    <property type="entry name" value="Dipeptide-binding Protein, Domain 3"/>
    <property type="match status" value="1"/>
</dbReference>
<gene>
    <name evidence="6" type="ORF">ARD30_19800</name>
    <name evidence="7" type="ORF">SAMN05660750_02172</name>
</gene>
<evidence type="ECO:0000256" key="4">
    <source>
        <dbReference type="SAM" id="SignalP"/>
    </source>
</evidence>
<dbReference type="Proteomes" id="UP000051562">
    <property type="component" value="Unassembled WGS sequence"/>
</dbReference>
<dbReference type="OrthoDB" id="9803988at2"/>
<dbReference type="InterPro" id="IPR030678">
    <property type="entry name" value="Peptide/Ni-bd"/>
</dbReference>
<evidence type="ECO:0000313" key="9">
    <source>
        <dbReference type="Proteomes" id="UP000190130"/>
    </source>
</evidence>